<dbReference type="Proteomes" id="UP000620104">
    <property type="component" value="Unassembled WGS sequence"/>
</dbReference>
<name>A0A8H3YE04_9TREE</name>
<keyword evidence="4" id="KW-1185">Reference proteome</keyword>
<feature type="region of interest" description="Disordered" evidence="1">
    <location>
        <begin position="114"/>
        <end position="167"/>
    </location>
</feature>
<feature type="compositionally biased region" description="Polar residues" evidence="1">
    <location>
        <begin position="48"/>
        <end position="57"/>
    </location>
</feature>
<dbReference type="EMBL" id="BLZA01000017">
    <property type="protein sequence ID" value="GHJ86020.1"/>
    <property type="molecule type" value="Genomic_DNA"/>
</dbReference>
<feature type="compositionally biased region" description="Basic and acidic residues" evidence="1">
    <location>
        <begin position="287"/>
        <end position="299"/>
    </location>
</feature>
<feature type="region of interest" description="Disordered" evidence="1">
    <location>
        <begin position="218"/>
        <end position="299"/>
    </location>
</feature>
<keyword evidence="2" id="KW-0732">Signal</keyword>
<sequence>MWWTPIVAGTAGFLFGAATAGAQAVKEVIAPLKRSYGRYYRSLESPGRSPTSLTSPQGYAEAKTPSGRQRPGVLGWRRAGVVQMIRELDEAESAFMSFTGHLGSVLKGLASVLSDTDSREEPPASPSGKPHPERNETLSALIRDPPLSRASSPSLPDRPPSPEADMTATQRMQELQKNMKQEQLAALREAMEKSTLPPSTTSKSLSVPSVMTNFSQAKSVAASTPPSSLRDVAPLMQTPNSVDPLRTNGTIIDSDAGESKEVSGNEDDDESLQPTDSLESDVINGTERSEKPDSAPEKV</sequence>
<evidence type="ECO:0000313" key="4">
    <source>
        <dbReference type="Proteomes" id="UP000620104"/>
    </source>
</evidence>
<accession>A0A8H3YE04</accession>
<proteinExistence type="predicted"/>
<evidence type="ECO:0000256" key="2">
    <source>
        <dbReference type="SAM" id="SignalP"/>
    </source>
</evidence>
<organism evidence="3 4">
    <name type="scientific">Naganishia liquefaciens</name>
    <dbReference type="NCBI Taxonomy" id="104408"/>
    <lineage>
        <taxon>Eukaryota</taxon>
        <taxon>Fungi</taxon>
        <taxon>Dikarya</taxon>
        <taxon>Basidiomycota</taxon>
        <taxon>Agaricomycotina</taxon>
        <taxon>Tremellomycetes</taxon>
        <taxon>Filobasidiales</taxon>
        <taxon>Filobasidiaceae</taxon>
        <taxon>Naganishia</taxon>
    </lineage>
</organism>
<feature type="compositionally biased region" description="Polar residues" evidence="1">
    <location>
        <begin position="218"/>
        <end position="227"/>
    </location>
</feature>
<feature type="chain" id="PRO_5034914076" evidence="2">
    <location>
        <begin position="25"/>
        <end position="299"/>
    </location>
</feature>
<evidence type="ECO:0000256" key="1">
    <source>
        <dbReference type="SAM" id="MobiDB-lite"/>
    </source>
</evidence>
<protein>
    <submittedName>
        <fullName evidence="3">Uncharacterized protein</fullName>
    </submittedName>
</protein>
<dbReference type="AlphaFoldDB" id="A0A8H3YE04"/>
<evidence type="ECO:0000313" key="3">
    <source>
        <dbReference type="EMBL" id="GHJ86020.1"/>
    </source>
</evidence>
<feature type="signal peptide" evidence="2">
    <location>
        <begin position="1"/>
        <end position="24"/>
    </location>
</feature>
<reference evidence="3" key="1">
    <citation type="submission" date="2020-07" db="EMBL/GenBank/DDBJ databases">
        <title>Draft Genome Sequence of a Deep-Sea Yeast, Naganishia (Cryptococcus) liquefaciens strain N6.</title>
        <authorList>
            <person name="Han Y.W."/>
            <person name="Kajitani R."/>
            <person name="Morimoto H."/>
            <person name="Parhat M."/>
            <person name="Tsubouchi H."/>
            <person name="Bakenova O."/>
            <person name="Ogata M."/>
            <person name="Argunhan B."/>
            <person name="Aoki R."/>
            <person name="Kajiwara S."/>
            <person name="Itoh T."/>
            <person name="Iwasaki H."/>
        </authorList>
    </citation>
    <scope>NUCLEOTIDE SEQUENCE</scope>
    <source>
        <strain evidence="3">N6</strain>
    </source>
</reference>
<gene>
    <name evidence="3" type="ORF">NliqN6_2422</name>
</gene>
<feature type="region of interest" description="Disordered" evidence="1">
    <location>
        <begin position="41"/>
        <end position="72"/>
    </location>
</feature>
<comment type="caution">
    <text evidence="3">The sequence shown here is derived from an EMBL/GenBank/DDBJ whole genome shotgun (WGS) entry which is preliminary data.</text>
</comment>
<feature type="compositionally biased region" description="Polar residues" evidence="1">
    <location>
        <begin position="237"/>
        <end position="251"/>
    </location>
</feature>
<feature type="compositionally biased region" description="Low complexity" evidence="1">
    <location>
        <begin position="143"/>
        <end position="155"/>
    </location>
</feature>